<protein>
    <recommendedName>
        <fullName evidence="4">Intradiol ring-cleavage dioxygenases domain-containing protein</fullName>
    </recommendedName>
</protein>
<gene>
    <name evidence="2" type="ORF">LshimejAT787_0300850</name>
</gene>
<proteinExistence type="predicted"/>
<dbReference type="OrthoDB" id="121380at2759"/>
<evidence type="ECO:0000256" key="1">
    <source>
        <dbReference type="SAM" id="SignalP"/>
    </source>
</evidence>
<dbReference type="SUPFAM" id="SSF49482">
    <property type="entry name" value="Aromatic compound dioxygenase"/>
    <property type="match status" value="1"/>
</dbReference>
<feature type="signal peptide" evidence="1">
    <location>
        <begin position="1"/>
        <end position="20"/>
    </location>
</feature>
<dbReference type="GO" id="GO:0016702">
    <property type="term" value="F:oxidoreductase activity, acting on single donors with incorporation of molecular oxygen, incorporation of two atoms of oxygen"/>
    <property type="evidence" value="ECO:0007669"/>
    <property type="project" value="InterPro"/>
</dbReference>
<name>A0A9P3PGT5_LYOSH</name>
<keyword evidence="3" id="KW-1185">Reference proteome</keyword>
<dbReference type="EMBL" id="BRPK01000003">
    <property type="protein sequence ID" value="GLB35797.1"/>
    <property type="molecule type" value="Genomic_DNA"/>
</dbReference>
<evidence type="ECO:0000313" key="2">
    <source>
        <dbReference type="EMBL" id="GLB35797.1"/>
    </source>
</evidence>
<comment type="caution">
    <text evidence="2">The sequence shown here is derived from an EMBL/GenBank/DDBJ whole genome shotgun (WGS) entry which is preliminary data.</text>
</comment>
<dbReference type="PANTHER" id="PTHR34315:SF4">
    <property type="entry name" value="INTRADIOL RING-CLEAVAGE DIOXYGENASES DOMAIN-CONTAINING PROTEIN"/>
    <property type="match status" value="1"/>
</dbReference>
<evidence type="ECO:0000313" key="3">
    <source>
        <dbReference type="Proteomes" id="UP001063166"/>
    </source>
</evidence>
<dbReference type="InterPro" id="IPR015889">
    <property type="entry name" value="Intradiol_dOase_core"/>
</dbReference>
<dbReference type="Gene3D" id="2.60.130.10">
    <property type="entry name" value="Aromatic compound dioxygenase"/>
    <property type="match status" value="1"/>
</dbReference>
<evidence type="ECO:0008006" key="4">
    <source>
        <dbReference type="Google" id="ProtNLM"/>
    </source>
</evidence>
<dbReference type="GO" id="GO:0005506">
    <property type="term" value="F:iron ion binding"/>
    <property type="evidence" value="ECO:0007669"/>
    <property type="project" value="InterPro"/>
</dbReference>
<accession>A0A9P3PGT5</accession>
<sequence>MHFSLAFLASIAACCGLSSAYPGPAASVSQELARRNCSSEISAFNLPRREQRNVKRSTYYPSLRNLTCILAPEAILEDYISNPPIRQDVTEGQVGIAMTLDIGVLDVTTCKPLPNVMVEIWSPNAQGEYGASSLRGAFPAGSNGIAEFQTIFPGFTSEGANHINVMVHTSSSASSEVAHVGQIFFTDKWTTIIGMQSPYNTNTHPRVTNLDDPVYAAANQAGFYPVVDIESIHDDWPDGVIGYITVGVDPSQSRNAS</sequence>
<dbReference type="AlphaFoldDB" id="A0A9P3PGT5"/>
<organism evidence="2 3">
    <name type="scientific">Lyophyllum shimeji</name>
    <name type="common">Hon-shimeji</name>
    <name type="synonym">Tricholoma shimeji</name>
    <dbReference type="NCBI Taxonomy" id="47721"/>
    <lineage>
        <taxon>Eukaryota</taxon>
        <taxon>Fungi</taxon>
        <taxon>Dikarya</taxon>
        <taxon>Basidiomycota</taxon>
        <taxon>Agaricomycotina</taxon>
        <taxon>Agaricomycetes</taxon>
        <taxon>Agaricomycetidae</taxon>
        <taxon>Agaricales</taxon>
        <taxon>Tricholomatineae</taxon>
        <taxon>Lyophyllaceae</taxon>
        <taxon>Lyophyllum</taxon>
    </lineage>
</organism>
<keyword evidence="1" id="KW-0732">Signal</keyword>
<dbReference type="PANTHER" id="PTHR34315">
    <property type="match status" value="1"/>
</dbReference>
<feature type="chain" id="PRO_5040293846" description="Intradiol ring-cleavage dioxygenases domain-containing protein" evidence="1">
    <location>
        <begin position="21"/>
        <end position="257"/>
    </location>
</feature>
<dbReference type="Proteomes" id="UP001063166">
    <property type="component" value="Unassembled WGS sequence"/>
</dbReference>
<reference evidence="2" key="1">
    <citation type="submission" date="2022-07" db="EMBL/GenBank/DDBJ databases">
        <title>The genome of Lyophyllum shimeji provides insight into the initial evolution of ectomycorrhizal fungal genome.</title>
        <authorList>
            <person name="Kobayashi Y."/>
            <person name="Shibata T."/>
            <person name="Hirakawa H."/>
            <person name="Shigenobu S."/>
            <person name="Nishiyama T."/>
            <person name="Yamada A."/>
            <person name="Hasebe M."/>
            <person name="Kawaguchi M."/>
        </authorList>
    </citation>
    <scope>NUCLEOTIDE SEQUENCE</scope>
    <source>
        <strain evidence="2">AT787</strain>
    </source>
</reference>